<organism evidence="1 2">
    <name type="scientific">Sulfidibacter corallicola</name>
    <dbReference type="NCBI Taxonomy" id="2818388"/>
    <lineage>
        <taxon>Bacteria</taxon>
        <taxon>Pseudomonadati</taxon>
        <taxon>Acidobacteriota</taxon>
        <taxon>Holophagae</taxon>
        <taxon>Acanthopleuribacterales</taxon>
        <taxon>Acanthopleuribacteraceae</taxon>
        <taxon>Sulfidibacter</taxon>
    </lineage>
</organism>
<evidence type="ECO:0000313" key="1">
    <source>
        <dbReference type="EMBL" id="QTD48174.1"/>
    </source>
</evidence>
<dbReference type="KEGG" id="scor:J3U87_21520"/>
<gene>
    <name evidence="1" type="ORF">J3U87_21520</name>
</gene>
<accession>A0A8A4TG38</accession>
<evidence type="ECO:0000313" key="2">
    <source>
        <dbReference type="Proteomes" id="UP000663929"/>
    </source>
</evidence>
<name>A0A8A4TG38_SULCO</name>
<sequence>MALIILLVYSYRVGQARYHYDVTPYSPPVPVPVLHTTYSATARYVGLDRVKIYWQPVGVDPAWRENKRVFQCLGEIKRPDSTVYLLEIDGRLFVEKEVFIRPFIDGYRYFLEHGRYPDDVHSLLRPAFMDRLLDK</sequence>
<reference evidence="1" key="1">
    <citation type="submission" date="2021-03" db="EMBL/GenBank/DDBJ databases">
        <title>Acanthopleuribacteraceae sp. M133.</title>
        <authorList>
            <person name="Wang G."/>
        </authorList>
    </citation>
    <scope>NUCLEOTIDE SEQUENCE</scope>
    <source>
        <strain evidence="1">M133</strain>
    </source>
</reference>
<keyword evidence="2" id="KW-1185">Reference proteome</keyword>
<dbReference type="Proteomes" id="UP000663929">
    <property type="component" value="Chromosome"/>
</dbReference>
<dbReference type="AlphaFoldDB" id="A0A8A4TG38"/>
<proteinExistence type="predicted"/>
<dbReference type="EMBL" id="CP071793">
    <property type="protein sequence ID" value="QTD48174.1"/>
    <property type="molecule type" value="Genomic_DNA"/>
</dbReference>
<protein>
    <submittedName>
        <fullName evidence="1">Uncharacterized protein</fullName>
    </submittedName>
</protein>
<dbReference type="RefSeq" id="WP_237377832.1">
    <property type="nucleotide sequence ID" value="NZ_CP071793.1"/>
</dbReference>